<gene>
    <name evidence="3" type="ORF">METZ01_LOCUS350622</name>
</gene>
<evidence type="ECO:0000313" key="3">
    <source>
        <dbReference type="EMBL" id="SVC97768.1"/>
    </source>
</evidence>
<dbReference type="Gene3D" id="3.60.130.10">
    <property type="entry name" value="Clavaminate synthase-like"/>
    <property type="match status" value="1"/>
</dbReference>
<keyword evidence="1" id="KW-0560">Oxidoreductase</keyword>
<name>A0A382RLA5_9ZZZZ</name>
<feature type="domain" description="TauD/TfdA-like" evidence="2">
    <location>
        <begin position="47"/>
        <end position="153"/>
    </location>
</feature>
<dbReference type="Pfam" id="PF02668">
    <property type="entry name" value="TauD"/>
    <property type="match status" value="1"/>
</dbReference>
<dbReference type="InterPro" id="IPR042098">
    <property type="entry name" value="TauD-like_sf"/>
</dbReference>
<evidence type="ECO:0000256" key="1">
    <source>
        <dbReference type="ARBA" id="ARBA00023002"/>
    </source>
</evidence>
<dbReference type="EMBL" id="UINC01122141">
    <property type="protein sequence ID" value="SVC97768.1"/>
    <property type="molecule type" value="Genomic_DNA"/>
</dbReference>
<dbReference type="InterPro" id="IPR003819">
    <property type="entry name" value="TauD/TfdA-like"/>
</dbReference>
<proteinExistence type="predicted"/>
<dbReference type="SUPFAM" id="SSF51197">
    <property type="entry name" value="Clavaminate synthase-like"/>
    <property type="match status" value="1"/>
</dbReference>
<sequence length="153" mass="17432">MKKLNNCWLSDDLKNSDEWIFHLDEKSASLTTEFVKDHFKSEKPLFAFQRDDFQVEPVLQVIRSAVEQAMWGTGIALIKGFPRQSLTEAEFRMMIWSIGLHFGVPRPQGKSSQYLSEVSNQGTKYRAADGRGYSSNAKLDFHTDSCDLAFLAC</sequence>
<organism evidence="3">
    <name type="scientific">marine metagenome</name>
    <dbReference type="NCBI Taxonomy" id="408172"/>
    <lineage>
        <taxon>unclassified sequences</taxon>
        <taxon>metagenomes</taxon>
        <taxon>ecological metagenomes</taxon>
    </lineage>
</organism>
<accession>A0A382RLA5</accession>
<dbReference type="GO" id="GO:0016491">
    <property type="term" value="F:oxidoreductase activity"/>
    <property type="evidence" value="ECO:0007669"/>
    <property type="project" value="UniProtKB-KW"/>
</dbReference>
<dbReference type="AlphaFoldDB" id="A0A382RLA5"/>
<protein>
    <recommendedName>
        <fullName evidence="2">TauD/TfdA-like domain-containing protein</fullName>
    </recommendedName>
</protein>
<feature type="non-terminal residue" evidence="3">
    <location>
        <position position="153"/>
    </location>
</feature>
<reference evidence="3" key="1">
    <citation type="submission" date="2018-05" db="EMBL/GenBank/DDBJ databases">
        <authorList>
            <person name="Lanie J.A."/>
            <person name="Ng W.-L."/>
            <person name="Kazmierczak K.M."/>
            <person name="Andrzejewski T.M."/>
            <person name="Davidsen T.M."/>
            <person name="Wayne K.J."/>
            <person name="Tettelin H."/>
            <person name="Glass J.I."/>
            <person name="Rusch D."/>
            <person name="Podicherti R."/>
            <person name="Tsui H.-C.T."/>
            <person name="Winkler M.E."/>
        </authorList>
    </citation>
    <scope>NUCLEOTIDE SEQUENCE</scope>
</reference>
<evidence type="ECO:0000259" key="2">
    <source>
        <dbReference type="Pfam" id="PF02668"/>
    </source>
</evidence>